<comment type="caution">
    <text evidence="14">The sequence shown here is derived from an EMBL/GenBank/DDBJ whole genome shotgun (WGS) entry which is preliminary data.</text>
</comment>
<dbReference type="GO" id="GO:0046872">
    <property type="term" value="F:metal ion binding"/>
    <property type="evidence" value="ECO:0007669"/>
    <property type="project" value="UniProtKB-KW"/>
</dbReference>
<evidence type="ECO:0000256" key="3">
    <source>
        <dbReference type="ARBA" id="ARBA00022475"/>
    </source>
</evidence>
<protein>
    <submittedName>
        <fullName evidence="14">Uncharacterized protein</fullName>
    </submittedName>
</protein>
<keyword evidence="10" id="KW-0472">Membrane</keyword>
<keyword evidence="8" id="KW-1133">Transmembrane helix</keyword>
<evidence type="ECO:0000313" key="14">
    <source>
        <dbReference type="EMBL" id="KAA3671520.1"/>
    </source>
</evidence>
<evidence type="ECO:0000256" key="7">
    <source>
        <dbReference type="ARBA" id="ARBA00022847"/>
    </source>
</evidence>
<evidence type="ECO:0000256" key="10">
    <source>
        <dbReference type="ARBA" id="ARBA00023136"/>
    </source>
</evidence>
<keyword evidence="15" id="KW-1185">Reference proteome</keyword>
<dbReference type="GO" id="GO:0090493">
    <property type="term" value="P:catecholamine uptake"/>
    <property type="evidence" value="ECO:0007669"/>
    <property type="project" value="UniProtKB-ARBA"/>
</dbReference>
<dbReference type="Proteomes" id="UP000324629">
    <property type="component" value="Unassembled WGS sequence"/>
</dbReference>
<dbReference type="GO" id="GO:0015378">
    <property type="term" value="F:sodium:chloride symporter activity"/>
    <property type="evidence" value="ECO:0007669"/>
    <property type="project" value="UniProtKB-ARBA"/>
</dbReference>
<evidence type="ECO:0000256" key="1">
    <source>
        <dbReference type="ARBA" id="ARBA00004651"/>
    </source>
</evidence>
<evidence type="ECO:0000256" key="9">
    <source>
        <dbReference type="ARBA" id="ARBA00023053"/>
    </source>
</evidence>
<keyword evidence="3" id="KW-1003">Cell membrane</keyword>
<dbReference type="InterPro" id="IPR037272">
    <property type="entry name" value="SNS_sf"/>
</dbReference>
<proteinExistence type="predicted"/>
<keyword evidence="7" id="KW-0769">Symport</keyword>
<gene>
    <name evidence="14" type="ORF">DEA37_0006554</name>
</gene>
<keyword evidence="5 13" id="KW-0479">Metal-binding</keyword>
<feature type="binding site" evidence="13">
    <location>
        <position position="22"/>
    </location>
    <ligand>
        <name>Na(+)</name>
        <dbReference type="ChEBI" id="CHEBI:29101"/>
        <label>1</label>
    </ligand>
</feature>
<keyword evidence="11" id="KW-1015">Disulfide bond</keyword>
<keyword evidence="4" id="KW-0812">Transmembrane</keyword>
<evidence type="ECO:0000256" key="13">
    <source>
        <dbReference type="PIRSR" id="PIRSR600175-1"/>
    </source>
</evidence>
<comment type="subcellular location">
    <subcellularLocation>
        <location evidence="1">Cell membrane</location>
        <topology evidence="1">Multi-pass membrane protein</topology>
    </subcellularLocation>
</comment>
<dbReference type="SUPFAM" id="SSF161070">
    <property type="entry name" value="SNF-like"/>
    <property type="match status" value="1"/>
</dbReference>
<evidence type="ECO:0000256" key="6">
    <source>
        <dbReference type="ARBA" id="ARBA00022775"/>
    </source>
</evidence>
<dbReference type="GO" id="GO:0006836">
    <property type="term" value="P:neurotransmitter transport"/>
    <property type="evidence" value="ECO:0007669"/>
    <property type="project" value="UniProtKB-KW"/>
</dbReference>
<evidence type="ECO:0000256" key="8">
    <source>
        <dbReference type="ARBA" id="ARBA00022989"/>
    </source>
</evidence>
<keyword evidence="2" id="KW-0813">Transport</keyword>
<evidence type="ECO:0000313" key="15">
    <source>
        <dbReference type="Proteomes" id="UP000324629"/>
    </source>
</evidence>
<keyword evidence="9 13" id="KW-0915">Sodium</keyword>
<reference evidence="14 15" key="1">
    <citation type="journal article" date="2019" name="Gigascience">
        <title>Whole-genome sequence of the oriental lung fluke Paragonimus westermani.</title>
        <authorList>
            <person name="Oey H."/>
            <person name="Zakrzewski M."/>
            <person name="Narain K."/>
            <person name="Devi K.R."/>
            <person name="Agatsuma T."/>
            <person name="Nawaratna S."/>
            <person name="Gobert G.N."/>
            <person name="Jones M.K."/>
            <person name="Ragan M.A."/>
            <person name="McManus D.P."/>
            <person name="Krause L."/>
        </authorList>
    </citation>
    <scope>NUCLEOTIDE SEQUENCE [LARGE SCALE GENOMIC DNA]</scope>
    <source>
        <strain evidence="14 15">IND2009</strain>
    </source>
</reference>
<dbReference type="PROSITE" id="PS50267">
    <property type="entry name" value="NA_NEUROTRAN_SYMP_3"/>
    <property type="match status" value="1"/>
</dbReference>
<evidence type="ECO:0000256" key="12">
    <source>
        <dbReference type="ARBA" id="ARBA00023180"/>
    </source>
</evidence>
<evidence type="ECO:0000256" key="11">
    <source>
        <dbReference type="ARBA" id="ARBA00023157"/>
    </source>
</evidence>
<dbReference type="AlphaFoldDB" id="A0A5J4N817"/>
<dbReference type="PANTHER" id="PTHR11616:SF320">
    <property type="entry name" value="SODIUM-DEPENDENT NORADRENALINE TRANSPORTER"/>
    <property type="match status" value="1"/>
</dbReference>
<organism evidence="14 15">
    <name type="scientific">Paragonimus westermani</name>
    <dbReference type="NCBI Taxonomy" id="34504"/>
    <lineage>
        <taxon>Eukaryota</taxon>
        <taxon>Metazoa</taxon>
        <taxon>Spiralia</taxon>
        <taxon>Lophotrochozoa</taxon>
        <taxon>Platyhelminthes</taxon>
        <taxon>Trematoda</taxon>
        <taxon>Digenea</taxon>
        <taxon>Plagiorchiida</taxon>
        <taxon>Troglotremata</taxon>
        <taxon>Troglotrematidae</taxon>
        <taxon>Paragonimus</taxon>
    </lineage>
</organism>
<name>A0A5J4N817_9TREM</name>
<feature type="binding site" evidence="13">
    <location>
        <position position="29"/>
    </location>
    <ligand>
        <name>Na(+)</name>
        <dbReference type="ChEBI" id="CHEBI:29101"/>
        <label>1</label>
    </ligand>
</feature>
<dbReference type="InterPro" id="IPR000175">
    <property type="entry name" value="Na/ntran_symport"/>
</dbReference>
<keyword evidence="12" id="KW-0325">Glycoprotein</keyword>
<evidence type="ECO:0000256" key="2">
    <source>
        <dbReference type="ARBA" id="ARBA00022448"/>
    </source>
</evidence>
<dbReference type="GO" id="GO:0008504">
    <property type="term" value="F:monoamine transmembrane transporter activity"/>
    <property type="evidence" value="ECO:0007669"/>
    <property type="project" value="UniProtKB-ARBA"/>
</dbReference>
<dbReference type="EMBL" id="QNGE01006285">
    <property type="protein sequence ID" value="KAA3671520.1"/>
    <property type="molecule type" value="Genomic_DNA"/>
</dbReference>
<evidence type="ECO:0000256" key="5">
    <source>
        <dbReference type="ARBA" id="ARBA00022723"/>
    </source>
</evidence>
<dbReference type="GO" id="GO:0006865">
    <property type="term" value="P:amino acid transport"/>
    <property type="evidence" value="ECO:0007669"/>
    <property type="project" value="TreeGrafter"/>
</dbReference>
<keyword evidence="6" id="KW-0532">Neurotransmitter transport</keyword>
<dbReference type="PANTHER" id="PTHR11616">
    <property type="entry name" value="SODIUM/CHLORIDE DEPENDENT TRANSPORTER"/>
    <property type="match status" value="1"/>
</dbReference>
<dbReference type="GO" id="GO:0005886">
    <property type="term" value="C:plasma membrane"/>
    <property type="evidence" value="ECO:0007669"/>
    <property type="project" value="UniProtKB-SubCell"/>
</dbReference>
<evidence type="ECO:0000256" key="4">
    <source>
        <dbReference type="ARBA" id="ARBA00022692"/>
    </source>
</evidence>
<dbReference type="Pfam" id="PF00209">
    <property type="entry name" value="SNF"/>
    <property type="match status" value="1"/>
</dbReference>
<accession>A0A5J4N817</accession>
<sequence length="128" mass="14530">MDKPLLREQWKRKIDFLIACMGLSIGLGNVWRFPYLCYKNGGAGKENCVPDLLSRAQHLDEIHKDVIGVKSIELESDPRKLQTAQKIDTAIRAVIDRLLSGGQSPEDEVNPELKAFRMHWSDLRLDSA</sequence>